<reference evidence="1 2" key="1">
    <citation type="journal article" date="2020" name="Cell">
        <title>Large-Scale Comparative Analyses of Tick Genomes Elucidate Their Genetic Diversity and Vector Capacities.</title>
        <authorList>
            <consortium name="Tick Genome and Microbiome Consortium (TIGMIC)"/>
            <person name="Jia N."/>
            <person name="Wang J."/>
            <person name="Shi W."/>
            <person name="Du L."/>
            <person name="Sun Y."/>
            <person name="Zhan W."/>
            <person name="Jiang J.F."/>
            <person name="Wang Q."/>
            <person name="Zhang B."/>
            <person name="Ji P."/>
            <person name="Bell-Sakyi L."/>
            <person name="Cui X.M."/>
            <person name="Yuan T.T."/>
            <person name="Jiang B.G."/>
            <person name="Yang W.F."/>
            <person name="Lam T.T."/>
            <person name="Chang Q.C."/>
            <person name="Ding S.J."/>
            <person name="Wang X.J."/>
            <person name="Zhu J.G."/>
            <person name="Ruan X.D."/>
            <person name="Zhao L."/>
            <person name="Wei J.T."/>
            <person name="Ye R.Z."/>
            <person name="Que T.C."/>
            <person name="Du C.H."/>
            <person name="Zhou Y.H."/>
            <person name="Cheng J.X."/>
            <person name="Dai P.F."/>
            <person name="Guo W.B."/>
            <person name="Han X.H."/>
            <person name="Huang E.J."/>
            <person name="Li L.F."/>
            <person name="Wei W."/>
            <person name="Gao Y.C."/>
            <person name="Liu J.Z."/>
            <person name="Shao H.Z."/>
            <person name="Wang X."/>
            <person name="Wang C.C."/>
            <person name="Yang T.C."/>
            <person name="Huo Q.B."/>
            <person name="Li W."/>
            <person name="Chen H.Y."/>
            <person name="Chen S.E."/>
            <person name="Zhou L.G."/>
            <person name="Ni X.B."/>
            <person name="Tian J.H."/>
            <person name="Sheng Y."/>
            <person name="Liu T."/>
            <person name="Pan Y.S."/>
            <person name="Xia L.Y."/>
            <person name="Li J."/>
            <person name="Zhao F."/>
            <person name="Cao W.C."/>
        </authorList>
    </citation>
    <scope>NUCLEOTIDE SEQUENCE [LARGE SCALE GENOMIC DNA]</scope>
    <source>
        <strain evidence="1">Iper-2018</strain>
    </source>
</reference>
<evidence type="ECO:0000313" key="2">
    <source>
        <dbReference type="Proteomes" id="UP000805193"/>
    </source>
</evidence>
<sequence length="121" mass="13945">QVVAITTDMGSGNRVMWKYFGINAGKYSRVSNKFKHPCQEDAHIAALADVPHVARNLRRHLLRKQKITLTDAVVAENNVNSNIVTIQMVVRLIKFQEQHTYKLALNLQKKFLEPNQFEKMK</sequence>
<name>A0AC60PKX5_IXOPE</name>
<organism evidence="1 2">
    <name type="scientific">Ixodes persulcatus</name>
    <name type="common">Taiga tick</name>
    <dbReference type="NCBI Taxonomy" id="34615"/>
    <lineage>
        <taxon>Eukaryota</taxon>
        <taxon>Metazoa</taxon>
        <taxon>Ecdysozoa</taxon>
        <taxon>Arthropoda</taxon>
        <taxon>Chelicerata</taxon>
        <taxon>Arachnida</taxon>
        <taxon>Acari</taxon>
        <taxon>Parasitiformes</taxon>
        <taxon>Ixodida</taxon>
        <taxon>Ixodoidea</taxon>
        <taxon>Ixodidae</taxon>
        <taxon>Ixodinae</taxon>
        <taxon>Ixodes</taxon>
    </lineage>
</organism>
<feature type="non-terminal residue" evidence="1">
    <location>
        <position position="121"/>
    </location>
</feature>
<proteinExistence type="predicted"/>
<evidence type="ECO:0000313" key="1">
    <source>
        <dbReference type="EMBL" id="KAG0421141.1"/>
    </source>
</evidence>
<protein>
    <submittedName>
        <fullName evidence="1">Uncharacterized protein</fullName>
    </submittedName>
</protein>
<feature type="non-terminal residue" evidence="1">
    <location>
        <position position="1"/>
    </location>
</feature>
<dbReference type="EMBL" id="JABSTQ010010411">
    <property type="protein sequence ID" value="KAG0421141.1"/>
    <property type="molecule type" value="Genomic_DNA"/>
</dbReference>
<dbReference type="Proteomes" id="UP000805193">
    <property type="component" value="Unassembled WGS sequence"/>
</dbReference>
<gene>
    <name evidence="1" type="ORF">HPB47_002957</name>
</gene>
<keyword evidence="2" id="KW-1185">Reference proteome</keyword>
<accession>A0AC60PKX5</accession>
<comment type="caution">
    <text evidence="1">The sequence shown here is derived from an EMBL/GenBank/DDBJ whole genome shotgun (WGS) entry which is preliminary data.</text>
</comment>